<comment type="caution">
    <text evidence="3">The sequence shown here is derived from an EMBL/GenBank/DDBJ whole genome shotgun (WGS) entry which is preliminary data.</text>
</comment>
<protein>
    <submittedName>
        <fullName evidence="3">DUF3365 domain-containing protein</fullName>
    </submittedName>
</protein>
<name>A0ABP9RTP1_9GAMM</name>
<gene>
    <name evidence="3" type="ORF">GCM10025772_01570</name>
</gene>
<dbReference type="Pfam" id="PF11845">
    <property type="entry name" value="Tll0287-like"/>
    <property type="match status" value="1"/>
</dbReference>
<keyword evidence="4" id="KW-1185">Reference proteome</keyword>
<proteinExistence type="predicted"/>
<feature type="chain" id="PRO_5046494550" evidence="1">
    <location>
        <begin position="18"/>
        <end position="177"/>
    </location>
</feature>
<dbReference type="Proteomes" id="UP001501600">
    <property type="component" value="Unassembled WGS sequence"/>
</dbReference>
<reference evidence="4" key="1">
    <citation type="journal article" date="2019" name="Int. J. Syst. Evol. Microbiol.">
        <title>The Global Catalogue of Microorganisms (GCM) 10K type strain sequencing project: providing services to taxonomists for standard genome sequencing and annotation.</title>
        <authorList>
            <consortium name="The Broad Institute Genomics Platform"/>
            <consortium name="The Broad Institute Genome Sequencing Center for Infectious Disease"/>
            <person name="Wu L."/>
            <person name="Ma J."/>
        </authorList>
    </citation>
    <scope>NUCLEOTIDE SEQUENCE [LARGE SCALE GENOMIC DNA]</scope>
    <source>
        <strain evidence="4">JCM 18720</strain>
    </source>
</reference>
<dbReference type="EMBL" id="BAABLF010000001">
    <property type="protein sequence ID" value="GAA5186302.1"/>
    <property type="molecule type" value="Genomic_DNA"/>
</dbReference>
<sequence length="177" mass="19563">MRLMILPLLILPTLAQTAPAPAERGAQLLTPFKMELKQTLMKGLEEGPESAVTLCQQEAPAIARRHSNNGIQMGRSSDKLRSPENRPPAWVEPILSQFQRGELTPVTVEITKETTGYAEPITIAPPCLACHGQQIANETRALLSHYYPEDEATGYQLGQWRGLFWVEFPTESAQKGG</sequence>
<accession>A0ABP9RTP1</accession>
<keyword evidence="1" id="KW-0732">Signal</keyword>
<dbReference type="RefSeq" id="WP_345315125.1">
    <property type="nucleotide sequence ID" value="NZ_BAABLF010000001.1"/>
</dbReference>
<dbReference type="InterPro" id="IPR021796">
    <property type="entry name" value="Tll0287-like_dom"/>
</dbReference>
<evidence type="ECO:0000313" key="3">
    <source>
        <dbReference type="EMBL" id="GAA5186302.1"/>
    </source>
</evidence>
<evidence type="ECO:0000313" key="4">
    <source>
        <dbReference type="Proteomes" id="UP001501600"/>
    </source>
</evidence>
<organism evidence="3 4">
    <name type="scientific">Ferrimonas gelatinilytica</name>
    <dbReference type="NCBI Taxonomy" id="1255257"/>
    <lineage>
        <taxon>Bacteria</taxon>
        <taxon>Pseudomonadati</taxon>
        <taxon>Pseudomonadota</taxon>
        <taxon>Gammaproteobacteria</taxon>
        <taxon>Alteromonadales</taxon>
        <taxon>Ferrimonadaceae</taxon>
        <taxon>Ferrimonas</taxon>
    </lineage>
</organism>
<feature type="domain" description="Tll0287-like" evidence="2">
    <location>
        <begin position="54"/>
        <end position="169"/>
    </location>
</feature>
<evidence type="ECO:0000256" key="1">
    <source>
        <dbReference type="SAM" id="SignalP"/>
    </source>
</evidence>
<feature type="signal peptide" evidence="1">
    <location>
        <begin position="1"/>
        <end position="17"/>
    </location>
</feature>
<evidence type="ECO:0000259" key="2">
    <source>
        <dbReference type="Pfam" id="PF11845"/>
    </source>
</evidence>